<comment type="caution">
    <text evidence="2">The sequence shown here is derived from an EMBL/GenBank/DDBJ whole genome shotgun (WGS) entry which is preliminary data.</text>
</comment>
<dbReference type="EMBL" id="CAUYUJ010005002">
    <property type="protein sequence ID" value="CAK0811864.1"/>
    <property type="molecule type" value="Genomic_DNA"/>
</dbReference>
<keyword evidence="1" id="KW-0472">Membrane</keyword>
<evidence type="ECO:0000313" key="2">
    <source>
        <dbReference type="EMBL" id="CAK0811864.1"/>
    </source>
</evidence>
<keyword evidence="3" id="KW-1185">Reference proteome</keyword>
<organism evidence="2 3">
    <name type="scientific">Prorocentrum cordatum</name>
    <dbReference type="NCBI Taxonomy" id="2364126"/>
    <lineage>
        <taxon>Eukaryota</taxon>
        <taxon>Sar</taxon>
        <taxon>Alveolata</taxon>
        <taxon>Dinophyceae</taxon>
        <taxon>Prorocentrales</taxon>
        <taxon>Prorocentraceae</taxon>
        <taxon>Prorocentrum</taxon>
    </lineage>
</organism>
<keyword evidence="1" id="KW-1133">Transmembrane helix</keyword>
<evidence type="ECO:0008006" key="4">
    <source>
        <dbReference type="Google" id="ProtNLM"/>
    </source>
</evidence>
<dbReference type="Proteomes" id="UP001189429">
    <property type="component" value="Unassembled WGS sequence"/>
</dbReference>
<keyword evidence="1" id="KW-0812">Transmembrane</keyword>
<accession>A0ABN9QZK1</accession>
<name>A0ABN9QZK1_9DINO</name>
<protein>
    <recommendedName>
        <fullName evidence="4">Cellulase</fullName>
    </recommendedName>
</protein>
<evidence type="ECO:0000313" key="3">
    <source>
        <dbReference type="Proteomes" id="UP001189429"/>
    </source>
</evidence>
<sequence>MVSMPHSEEPRRCLLGADEEADSCPEEELVFEAPQRRRRPEARRFAIIALLGAGALLLVVAAHCMKDGPRRARADELRTERLFPSFPALHFPWQKPAPPVVDVAAQQAAALAAQQAAQQAADQAAQQAGQTVTDAIETGADAAGAVVDAAAGGAAGQAAAAATDADPCAGLASVDCQTGLFESGWVDGWTDQQMDCCCKTYKIACREPRRLNFYMYRAQSDDDYPAMNINMGDLPGVLWYLHNEVIVSTPRKFNISRINRFRVTMKTTQENYEKTKRQLAEFTAFDSGKCTVPGCESHFEEDGFVIGCQNTESAAGLGNYVAHSSYPCTPGVDCKEGTWYSLPGPCPDYDFENKFDGCNVSMPGGQCQFVYGEGGGVTGFDEAPVTGEKDCTYYAKWAGQVWLNELIGLPVIDNVLGSPSAGQNIHYQAYTHWWTQGNSEYDVASDTGLHTEGTDYDPDPYGEAAAGTPQPIGGKQEILYDFWGGRNDQQRCDERQRIIEDLFDSKFPFYPKTAELGEAPPCDAK</sequence>
<feature type="transmembrane region" description="Helical" evidence="1">
    <location>
        <begin position="45"/>
        <end position="63"/>
    </location>
</feature>
<reference evidence="2" key="1">
    <citation type="submission" date="2023-10" db="EMBL/GenBank/DDBJ databases">
        <authorList>
            <person name="Chen Y."/>
            <person name="Shah S."/>
            <person name="Dougan E. K."/>
            <person name="Thang M."/>
            <person name="Chan C."/>
        </authorList>
    </citation>
    <scope>NUCLEOTIDE SEQUENCE [LARGE SCALE GENOMIC DNA]</scope>
</reference>
<proteinExistence type="predicted"/>
<gene>
    <name evidence="2" type="ORF">PCOR1329_LOCUS16325</name>
</gene>
<evidence type="ECO:0000256" key="1">
    <source>
        <dbReference type="SAM" id="Phobius"/>
    </source>
</evidence>